<dbReference type="InParanoid" id="A0A163JQI2"/>
<accession>A0A163JQI2</accession>
<organism evidence="2">
    <name type="scientific">Absidia glauca</name>
    <name type="common">Pin mould</name>
    <dbReference type="NCBI Taxonomy" id="4829"/>
    <lineage>
        <taxon>Eukaryota</taxon>
        <taxon>Fungi</taxon>
        <taxon>Fungi incertae sedis</taxon>
        <taxon>Mucoromycota</taxon>
        <taxon>Mucoromycotina</taxon>
        <taxon>Mucoromycetes</taxon>
        <taxon>Mucorales</taxon>
        <taxon>Cunninghamellaceae</taxon>
        <taxon>Absidia</taxon>
    </lineage>
</organism>
<keyword evidence="3" id="KW-1185">Reference proteome</keyword>
<evidence type="ECO:0000313" key="2">
    <source>
        <dbReference type="EMBL" id="SAM01143.1"/>
    </source>
</evidence>
<feature type="compositionally biased region" description="Low complexity" evidence="1">
    <location>
        <begin position="64"/>
        <end position="92"/>
    </location>
</feature>
<reference evidence="2" key="1">
    <citation type="submission" date="2016-04" db="EMBL/GenBank/DDBJ databases">
        <authorList>
            <person name="Evans L.H."/>
            <person name="Alamgir A."/>
            <person name="Owens N."/>
            <person name="Weber N.D."/>
            <person name="Virtaneva K."/>
            <person name="Barbian K."/>
            <person name="Babar A."/>
            <person name="Rosenke K."/>
        </authorList>
    </citation>
    <scope>NUCLEOTIDE SEQUENCE [LARGE SCALE GENOMIC DNA]</scope>
    <source>
        <strain evidence="2">CBS 101.48</strain>
    </source>
</reference>
<gene>
    <name evidence="2" type="primary">ABSGL_06880.1 scaffold 8678</name>
</gene>
<proteinExistence type="predicted"/>
<sequence length="222" mass="24822">MTTIYPDTVVPSPLDYTPLTTDNLKKKGQYDSDANVPPTLLERYCQEILTTSPMDTPKRRKQRSSSSAQPKSRPSSQRRQSSSIKSSTSTTRDNTVMESPRLLPFPYHNDSLFLPTVEQHRRMERARSVASIKSSTSFGNHHHHLHLANNDLITATNNPNTSNIPSTLSSDFSSSLPPPRRQASAPPATLSNRRHTQPQRPDRASTQPLTAERLPPPRHIGL</sequence>
<protein>
    <submittedName>
        <fullName evidence="2">Uncharacterized protein</fullName>
    </submittedName>
</protein>
<evidence type="ECO:0000313" key="3">
    <source>
        <dbReference type="Proteomes" id="UP000078561"/>
    </source>
</evidence>
<dbReference type="OrthoDB" id="2290763at2759"/>
<evidence type="ECO:0000256" key="1">
    <source>
        <dbReference type="SAM" id="MobiDB-lite"/>
    </source>
</evidence>
<feature type="region of interest" description="Disordered" evidence="1">
    <location>
        <begin position="153"/>
        <end position="222"/>
    </location>
</feature>
<feature type="region of interest" description="Disordered" evidence="1">
    <location>
        <begin position="1"/>
        <end position="105"/>
    </location>
</feature>
<name>A0A163JQI2_ABSGL</name>
<dbReference type="EMBL" id="LT553503">
    <property type="protein sequence ID" value="SAM01143.1"/>
    <property type="molecule type" value="Genomic_DNA"/>
</dbReference>
<feature type="compositionally biased region" description="Low complexity" evidence="1">
    <location>
        <begin position="153"/>
        <end position="188"/>
    </location>
</feature>
<dbReference type="Proteomes" id="UP000078561">
    <property type="component" value="Unassembled WGS sequence"/>
</dbReference>
<dbReference type="AlphaFoldDB" id="A0A163JQI2"/>